<dbReference type="Pfam" id="PF00672">
    <property type="entry name" value="HAMP"/>
    <property type="match status" value="1"/>
</dbReference>
<dbReference type="PANTHER" id="PTHR45436:SF5">
    <property type="entry name" value="SENSOR HISTIDINE KINASE TRCS"/>
    <property type="match status" value="1"/>
</dbReference>
<dbReference type="GO" id="GO:0000155">
    <property type="term" value="F:phosphorelay sensor kinase activity"/>
    <property type="evidence" value="ECO:0007669"/>
    <property type="project" value="InterPro"/>
</dbReference>
<evidence type="ECO:0000256" key="10">
    <source>
        <dbReference type="ARBA" id="ARBA00023136"/>
    </source>
</evidence>
<keyword evidence="14" id="KW-1185">Reference proteome</keyword>
<accession>A0A420XQI3</accession>
<protein>
    <recommendedName>
        <fullName evidence="3">histidine kinase</fullName>
        <ecNumber evidence="3">2.7.13.3</ecNumber>
    </recommendedName>
</protein>
<comment type="caution">
    <text evidence="13">The sequence shown here is derived from an EMBL/GenBank/DDBJ whole genome shotgun (WGS) entry which is preliminary data.</text>
</comment>
<evidence type="ECO:0000259" key="12">
    <source>
        <dbReference type="PROSITE" id="PS50885"/>
    </source>
</evidence>
<evidence type="ECO:0000256" key="6">
    <source>
        <dbReference type="ARBA" id="ARBA00022692"/>
    </source>
</evidence>
<evidence type="ECO:0000256" key="5">
    <source>
        <dbReference type="ARBA" id="ARBA00022679"/>
    </source>
</evidence>
<dbReference type="SMART" id="SM00304">
    <property type="entry name" value="HAMP"/>
    <property type="match status" value="1"/>
</dbReference>
<dbReference type="InterPro" id="IPR004358">
    <property type="entry name" value="Sig_transdc_His_kin-like_C"/>
</dbReference>
<dbReference type="InterPro" id="IPR003660">
    <property type="entry name" value="HAMP_dom"/>
</dbReference>
<dbReference type="GO" id="GO:0005886">
    <property type="term" value="C:plasma membrane"/>
    <property type="evidence" value="ECO:0007669"/>
    <property type="project" value="UniProtKB-SubCell"/>
</dbReference>
<comment type="catalytic activity">
    <reaction evidence="1">
        <text>ATP + protein L-histidine = ADP + protein N-phospho-L-histidine.</text>
        <dbReference type="EC" id="2.7.13.3"/>
    </reaction>
</comment>
<dbReference type="Gene3D" id="1.10.287.130">
    <property type="match status" value="1"/>
</dbReference>
<gene>
    <name evidence="13" type="ORF">CLV35_2039</name>
</gene>
<name>A0A420XQI3_9ACTN</name>
<evidence type="ECO:0000256" key="7">
    <source>
        <dbReference type="ARBA" id="ARBA00022777"/>
    </source>
</evidence>
<keyword evidence="4" id="KW-0597">Phosphoprotein</keyword>
<dbReference type="EC" id="2.7.13.3" evidence="3"/>
<feature type="domain" description="Histidine kinase" evidence="11">
    <location>
        <begin position="248"/>
        <end position="456"/>
    </location>
</feature>
<dbReference type="SMART" id="SM00388">
    <property type="entry name" value="HisKA"/>
    <property type="match status" value="1"/>
</dbReference>
<sequence>MRLPAARRWPRSLRRRQALASAVAGLAVAVLSAGATYELARTFLLDQRQRTVLRQTYLDAAVLQAQLRTAGVRPSEALAALDSRGATALLLHRQGSWYSSSLDVDSRSLPRELVEAVRGQSVAVVPARVLGAPSLVVGVPLPAVDAEVYEVRPQQELQQTLRTLALVLASGAAAATVLSAALGAWSGRAVLRPLDPLASTAAAIASGELSHRLPDTDDPELSTIVASFNSMADAVQQRIERDARFAADVSHELRSPLTTLVGSVDLLVARKHELSPAGRTALTLVEEELARLRTLLEDLIALSRADPAALRGESRTFDLRDLVRQLLADRRQPPELLLARGPQAVTGDPRVLARAVANLLDNAQRHGGGAVAVVIDADGDDVLLSVDDAGPGVPPHERDRVFERFATLKGARGSTSGSGLGLALVRESAEAHGGAVWCSERPGGGARFTVRLPRADA</sequence>
<dbReference type="CDD" id="cd00082">
    <property type="entry name" value="HisKA"/>
    <property type="match status" value="1"/>
</dbReference>
<dbReference type="Pfam" id="PF02518">
    <property type="entry name" value="HATPase_c"/>
    <property type="match status" value="1"/>
</dbReference>
<organism evidence="13 14">
    <name type="scientific">Motilibacter peucedani</name>
    <dbReference type="NCBI Taxonomy" id="598650"/>
    <lineage>
        <taxon>Bacteria</taxon>
        <taxon>Bacillati</taxon>
        <taxon>Actinomycetota</taxon>
        <taxon>Actinomycetes</taxon>
        <taxon>Motilibacterales</taxon>
        <taxon>Motilibacteraceae</taxon>
        <taxon>Motilibacter</taxon>
    </lineage>
</organism>
<dbReference type="PROSITE" id="PS50885">
    <property type="entry name" value="HAMP"/>
    <property type="match status" value="1"/>
</dbReference>
<evidence type="ECO:0000313" key="13">
    <source>
        <dbReference type="EMBL" id="RKS75568.1"/>
    </source>
</evidence>
<keyword evidence="9" id="KW-0902">Two-component regulatory system</keyword>
<dbReference type="Gene3D" id="3.30.565.10">
    <property type="entry name" value="Histidine kinase-like ATPase, C-terminal domain"/>
    <property type="match status" value="1"/>
</dbReference>
<dbReference type="CDD" id="cd00075">
    <property type="entry name" value="HATPase"/>
    <property type="match status" value="1"/>
</dbReference>
<dbReference type="Proteomes" id="UP000281955">
    <property type="component" value="Unassembled WGS sequence"/>
</dbReference>
<evidence type="ECO:0000256" key="8">
    <source>
        <dbReference type="ARBA" id="ARBA00022989"/>
    </source>
</evidence>
<dbReference type="SUPFAM" id="SSF158472">
    <property type="entry name" value="HAMP domain-like"/>
    <property type="match status" value="1"/>
</dbReference>
<keyword evidence="7 13" id="KW-0418">Kinase</keyword>
<dbReference type="PRINTS" id="PR00344">
    <property type="entry name" value="BCTRLSENSOR"/>
</dbReference>
<dbReference type="AlphaFoldDB" id="A0A420XQI3"/>
<dbReference type="InterPro" id="IPR036097">
    <property type="entry name" value="HisK_dim/P_sf"/>
</dbReference>
<reference evidence="13 14" key="1">
    <citation type="submission" date="2018-10" db="EMBL/GenBank/DDBJ databases">
        <title>Genomic Encyclopedia of Archaeal and Bacterial Type Strains, Phase II (KMG-II): from individual species to whole genera.</title>
        <authorList>
            <person name="Goeker M."/>
        </authorList>
    </citation>
    <scope>NUCLEOTIDE SEQUENCE [LARGE SCALE GENOMIC DNA]</scope>
    <source>
        <strain evidence="13 14">RP-AC37</strain>
    </source>
</reference>
<evidence type="ECO:0000256" key="2">
    <source>
        <dbReference type="ARBA" id="ARBA00004236"/>
    </source>
</evidence>
<dbReference type="InterPro" id="IPR003594">
    <property type="entry name" value="HATPase_dom"/>
</dbReference>
<dbReference type="PANTHER" id="PTHR45436">
    <property type="entry name" value="SENSOR HISTIDINE KINASE YKOH"/>
    <property type="match status" value="1"/>
</dbReference>
<evidence type="ECO:0000256" key="9">
    <source>
        <dbReference type="ARBA" id="ARBA00023012"/>
    </source>
</evidence>
<keyword evidence="6" id="KW-0812">Transmembrane</keyword>
<dbReference type="Gene3D" id="6.10.340.10">
    <property type="match status" value="1"/>
</dbReference>
<dbReference type="InterPro" id="IPR003661">
    <property type="entry name" value="HisK_dim/P_dom"/>
</dbReference>
<dbReference type="InterPro" id="IPR036890">
    <property type="entry name" value="HATPase_C_sf"/>
</dbReference>
<dbReference type="InParanoid" id="A0A420XQI3"/>
<dbReference type="InterPro" id="IPR005467">
    <property type="entry name" value="His_kinase_dom"/>
</dbReference>
<dbReference type="RefSeq" id="WP_231121688.1">
    <property type="nucleotide sequence ID" value="NZ_RBWV01000011.1"/>
</dbReference>
<dbReference type="EMBL" id="RBWV01000011">
    <property type="protein sequence ID" value="RKS75568.1"/>
    <property type="molecule type" value="Genomic_DNA"/>
</dbReference>
<dbReference type="SUPFAM" id="SSF55874">
    <property type="entry name" value="ATPase domain of HSP90 chaperone/DNA topoisomerase II/histidine kinase"/>
    <property type="match status" value="1"/>
</dbReference>
<proteinExistence type="predicted"/>
<keyword evidence="10" id="KW-0472">Membrane</keyword>
<dbReference type="Pfam" id="PF00512">
    <property type="entry name" value="HisKA"/>
    <property type="match status" value="1"/>
</dbReference>
<keyword evidence="5" id="KW-0808">Transferase</keyword>
<keyword evidence="8" id="KW-1133">Transmembrane helix</keyword>
<dbReference type="PROSITE" id="PS50109">
    <property type="entry name" value="HIS_KIN"/>
    <property type="match status" value="1"/>
</dbReference>
<evidence type="ECO:0000313" key="14">
    <source>
        <dbReference type="Proteomes" id="UP000281955"/>
    </source>
</evidence>
<evidence type="ECO:0000256" key="1">
    <source>
        <dbReference type="ARBA" id="ARBA00000085"/>
    </source>
</evidence>
<evidence type="ECO:0000256" key="3">
    <source>
        <dbReference type="ARBA" id="ARBA00012438"/>
    </source>
</evidence>
<dbReference type="SMART" id="SM00387">
    <property type="entry name" value="HATPase_c"/>
    <property type="match status" value="1"/>
</dbReference>
<evidence type="ECO:0000259" key="11">
    <source>
        <dbReference type="PROSITE" id="PS50109"/>
    </source>
</evidence>
<comment type="subcellular location">
    <subcellularLocation>
        <location evidence="2">Cell membrane</location>
    </subcellularLocation>
</comment>
<feature type="domain" description="HAMP" evidence="12">
    <location>
        <begin position="188"/>
        <end position="240"/>
    </location>
</feature>
<dbReference type="InterPro" id="IPR050428">
    <property type="entry name" value="TCS_sensor_his_kinase"/>
</dbReference>
<dbReference type="SUPFAM" id="SSF47384">
    <property type="entry name" value="Homodimeric domain of signal transducing histidine kinase"/>
    <property type="match status" value="1"/>
</dbReference>
<evidence type="ECO:0000256" key="4">
    <source>
        <dbReference type="ARBA" id="ARBA00022553"/>
    </source>
</evidence>
<dbReference type="CDD" id="cd06225">
    <property type="entry name" value="HAMP"/>
    <property type="match status" value="1"/>
</dbReference>